<dbReference type="Gene3D" id="2.170.150.80">
    <property type="entry name" value="NAC domain"/>
    <property type="match status" value="1"/>
</dbReference>
<dbReference type="EMBL" id="NKQK01000023">
    <property type="protein sequence ID" value="PSR96614.1"/>
    <property type="molecule type" value="Genomic_DNA"/>
</dbReference>
<dbReference type="GO" id="GO:0006355">
    <property type="term" value="P:regulation of DNA-templated transcription"/>
    <property type="evidence" value="ECO:0007669"/>
    <property type="project" value="InterPro"/>
</dbReference>
<feature type="domain" description="NAC" evidence="5">
    <location>
        <begin position="18"/>
        <end position="170"/>
    </location>
</feature>
<dbReference type="Gramene" id="PSR96614">
    <property type="protein sequence ID" value="PSR96614"/>
    <property type="gene ID" value="CEY00_Acc26666"/>
</dbReference>
<keyword evidence="3" id="KW-0804">Transcription</keyword>
<comment type="caution">
    <text evidence="6">The sequence shown here is derived from an EMBL/GenBank/DDBJ whole genome shotgun (WGS) entry which is preliminary data.</text>
</comment>
<gene>
    <name evidence="6" type="ORF">CEY00_Acc26666</name>
</gene>
<dbReference type="GO" id="GO:0003677">
    <property type="term" value="F:DNA binding"/>
    <property type="evidence" value="ECO:0007669"/>
    <property type="project" value="UniProtKB-KW"/>
</dbReference>
<dbReference type="OrthoDB" id="1848022at2759"/>
<keyword evidence="1" id="KW-0805">Transcription regulation</keyword>
<dbReference type="InParanoid" id="A0A2R6PU37"/>
<evidence type="ECO:0000313" key="6">
    <source>
        <dbReference type="EMBL" id="PSR96614.1"/>
    </source>
</evidence>
<proteinExistence type="predicted"/>
<dbReference type="Pfam" id="PF02365">
    <property type="entry name" value="NAM"/>
    <property type="match status" value="1"/>
</dbReference>
<dbReference type="InterPro" id="IPR036093">
    <property type="entry name" value="NAC_dom_sf"/>
</dbReference>
<evidence type="ECO:0000256" key="4">
    <source>
        <dbReference type="ARBA" id="ARBA00023242"/>
    </source>
</evidence>
<dbReference type="InterPro" id="IPR003441">
    <property type="entry name" value="NAC-dom"/>
</dbReference>
<dbReference type="PANTHER" id="PTHR31719:SF123">
    <property type="entry name" value="NAC DOMAIN-CONTAINING PROTEIN"/>
    <property type="match status" value="1"/>
</dbReference>
<dbReference type="PROSITE" id="PS51005">
    <property type="entry name" value="NAC"/>
    <property type="match status" value="1"/>
</dbReference>
<evidence type="ECO:0000313" key="7">
    <source>
        <dbReference type="Proteomes" id="UP000241394"/>
    </source>
</evidence>
<protein>
    <submittedName>
        <fullName evidence="6">Protein FEZ like</fullName>
    </submittedName>
</protein>
<keyword evidence="7" id="KW-1185">Reference proteome</keyword>
<evidence type="ECO:0000256" key="2">
    <source>
        <dbReference type="ARBA" id="ARBA00023125"/>
    </source>
</evidence>
<name>A0A2R6PU37_ACTCC</name>
<reference evidence="7" key="2">
    <citation type="journal article" date="2018" name="BMC Genomics">
        <title>A manually annotated Actinidia chinensis var. chinensis (kiwifruit) genome highlights the challenges associated with draft genomes and gene prediction in plants.</title>
        <authorList>
            <person name="Pilkington S.M."/>
            <person name="Crowhurst R."/>
            <person name="Hilario E."/>
            <person name="Nardozza S."/>
            <person name="Fraser L."/>
            <person name="Peng Y."/>
            <person name="Gunaseelan K."/>
            <person name="Simpson R."/>
            <person name="Tahir J."/>
            <person name="Deroles S.C."/>
            <person name="Templeton K."/>
            <person name="Luo Z."/>
            <person name="Davy M."/>
            <person name="Cheng C."/>
            <person name="McNeilage M."/>
            <person name="Scaglione D."/>
            <person name="Liu Y."/>
            <person name="Zhang Q."/>
            <person name="Datson P."/>
            <person name="De Silva N."/>
            <person name="Gardiner S.E."/>
            <person name="Bassett H."/>
            <person name="Chagne D."/>
            <person name="McCallum J."/>
            <person name="Dzierzon H."/>
            <person name="Deng C."/>
            <person name="Wang Y.Y."/>
            <person name="Barron L."/>
            <person name="Manako K."/>
            <person name="Bowen J."/>
            <person name="Foster T.M."/>
            <person name="Erridge Z.A."/>
            <person name="Tiffin H."/>
            <person name="Waite C.N."/>
            <person name="Davies K.M."/>
            <person name="Grierson E.P."/>
            <person name="Laing W.A."/>
            <person name="Kirk R."/>
            <person name="Chen X."/>
            <person name="Wood M."/>
            <person name="Montefiori M."/>
            <person name="Brummell D.A."/>
            <person name="Schwinn K.E."/>
            <person name="Catanach A."/>
            <person name="Fullerton C."/>
            <person name="Li D."/>
            <person name="Meiyalaghan S."/>
            <person name="Nieuwenhuizen N."/>
            <person name="Read N."/>
            <person name="Prakash R."/>
            <person name="Hunter D."/>
            <person name="Zhang H."/>
            <person name="McKenzie M."/>
            <person name="Knabel M."/>
            <person name="Harris A."/>
            <person name="Allan A.C."/>
            <person name="Gleave A."/>
            <person name="Chen A."/>
            <person name="Janssen B.J."/>
            <person name="Plunkett B."/>
            <person name="Ampomah-Dwamena C."/>
            <person name="Voogd C."/>
            <person name="Leif D."/>
            <person name="Lafferty D."/>
            <person name="Souleyre E.J.F."/>
            <person name="Varkonyi-Gasic E."/>
            <person name="Gambi F."/>
            <person name="Hanley J."/>
            <person name="Yao J.L."/>
            <person name="Cheung J."/>
            <person name="David K.M."/>
            <person name="Warren B."/>
            <person name="Marsh K."/>
            <person name="Snowden K.C."/>
            <person name="Lin-Wang K."/>
            <person name="Brian L."/>
            <person name="Martinez-Sanchez M."/>
            <person name="Wang M."/>
            <person name="Ileperuma N."/>
            <person name="Macnee N."/>
            <person name="Campin R."/>
            <person name="McAtee P."/>
            <person name="Drummond R.S.M."/>
            <person name="Espley R.V."/>
            <person name="Ireland H.S."/>
            <person name="Wu R."/>
            <person name="Atkinson R.G."/>
            <person name="Karunairetnam S."/>
            <person name="Bulley S."/>
            <person name="Chunkath S."/>
            <person name="Hanley Z."/>
            <person name="Storey R."/>
            <person name="Thrimawithana A.H."/>
            <person name="Thomson S."/>
            <person name="David C."/>
            <person name="Testolin R."/>
            <person name="Huang H."/>
            <person name="Hellens R.P."/>
            <person name="Schaffer R.J."/>
        </authorList>
    </citation>
    <scope>NUCLEOTIDE SEQUENCE [LARGE SCALE GENOMIC DNA]</scope>
    <source>
        <strain evidence="7">cv. Red5</strain>
    </source>
</reference>
<dbReference type="OMA" id="CNGEREW"/>
<evidence type="ECO:0000256" key="1">
    <source>
        <dbReference type="ARBA" id="ARBA00023015"/>
    </source>
</evidence>
<keyword evidence="4" id="KW-0539">Nucleus</keyword>
<dbReference type="GO" id="GO:0048731">
    <property type="term" value="P:system development"/>
    <property type="evidence" value="ECO:0007669"/>
    <property type="project" value="TreeGrafter"/>
</dbReference>
<reference evidence="6 7" key="1">
    <citation type="submission" date="2017-07" db="EMBL/GenBank/DDBJ databases">
        <title>An improved, manually edited Actinidia chinensis var. chinensis (kiwifruit) genome highlights the challenges associated with draft genomes and gene prediction in plants.</title>
        <authorList>
            <person name="Pilkington S."/>
            <person name="Crowhurst R."/>
            <person name="Hilario E."/>
            <person name="Nardozza S."/>
            <person name="Fraser L."/>
            <person name="Peng Y."/>
            <person name="Gunaseelan K."/>
            <person name="Simpson R."/>
            <person name="Tahir J."/>
            <person name="Deroles S."/>
            <person name="Templeton K."/>
            <person name="Luo Z."/>
            <person name="Davy M."/>
            <person name="Cheng C."/>
            <person name="Mcneilage M."/>
            <person name="Scaglione D."/>
            <person name="Liu Y."/>
            <person name="Zhang Q."/>
            <person name="Datson P."/>
            <person name="De Silva N."/>
            <person name="Gardiner S."/>
            <person name="Bassett H."/>
            <person name="Chagne D."/>
            <person name="Mccallum J."/>
            <person name="Dzierzon H."/>
            <person name="Deng C."/>
            <person name="Wang Y.-Y."/>
            <person name="Barron N."/>
            <person name="Manako K."/>
            <person name="Bowen J."/>
            <person name="Foster T."/>
            <person name="Erridge Z."/>
            <person name="Tiffin H."/>
            <person name="Waite C."/>
            <person name="Davies K."/>
            <person name="Grierson E."/>
            <person name="Laing W."/>
            <person name="Kirk R."/>
            <person name="Chen X."/>
            <person name="Wood M."/>
            <person name="Montefiori M."/>
            <person name="Brummell D."/>
            <person name="Schwinn K."/>
            <person name="Catanach A."/>
            <person name="Fullerton C."/>
            <person name="Li D."/>
            <person name="Meiyalaghan S."/>
            <person name="Nieuwenhuizen N."/>
            <person name="Read N."/>
            <person name="Prakash R."/>
            <person name="Hunter D."/>
            <person name="Zhang H."/>
            <person name="Mckenzie M."/>
            <person name="Knabel M."/>
            <person name="Harris A."/>
            <person name="Allan A."/>
            <person name="Chen A."/>
            <person name="Janssen B."/>
            <person name="Plunkett B."/>
            <person name="Dwamena C."/>
            <person name="Voogd C."/>
            <person name="Leif D."/>
            <person name="Lafferty D."/>
            <person name="Souleyre E."/>
            <person name="Varkonyi-Gasic E."/>
            <person name="Gambi F."/>
            <person name="Hanley J."/>
            <person name="Yao J.-L."/>
            <person name="Cheung J."/>
            <person name="David K."/>
            <person name="Warren B."/>
            <person name="Marsh K."/>
            <person name="Snowden K."/>
            <person name="Lin-Wang K."/>
            <person name="Brian L."/>
            <person name="Martinez-Sanchez M."/>
            <person name="Wang M."/>
            <person name="Ileperuma N."/>
            <person name="Macnee N."/>
            <person name="Campin R."/>
            <person name="Mcatee P."/>
            <person name="Drummond R."/>
            <person name="Espley R."/>
            <person name="Ireland H."/>
            <person name="Wu R."/>
            <person name="Atkinson R."/>
            <person name="Karunairetnam S."/>
            <person name="Bulley S."/>
            <person name="Chunkath S."/>
            <person name="Hanley Z."/>
            <person name="Storey R."/>
            <person name="Thrimawithana A."/>
            <person name="Thomson S."/>
            <person name="David C."/>
            <person name="Testolin R."/>
        </authorList>
    </citation>
    <scope>NUCLEOTIDE SEQUENCE [LARGE SCALE GENOMIC DNA]</scope>
    <source>
        <strain evidence="7">cv. Red5</strain>
        <tissue evidence="6">Young leaf</tissue>
    </source>
</reference>
<evidence type="ECO:0000259" key="5">
    <source>
        <dbReference type="PROSITE" id="PS51005"/>
    </source>
</evidence>
<dbReference type="STRING" id="1590841.A0A2R6PU37"/>
<dbReference type="PANTHER" id="PTHR31719">
    <property type="entry name" value="NAC TRANSCRIPTION FACTOR 56"/>
    <property type="match status" value="1"/>
</dbReference>
<dbReference type="AlphaFoldDB" id="A0A2R6PU37"/>
<sequence length="177" mass="20918">MRIFLIYMGTKQGIDQVMPAGYRFVPTDQELVFHYLKKKDSRKPLPAQCIMEMDAISFYNQPPMILVGADLSRKKEWYFFVRGHEYYHGEKKKKQVVGNVSGFWRSIGEEDPIYNSNGAVFAFKIYFTYFSGTLQKAKRTHWSMELYRLPVKCDAKLQRDKWVLGRIRRGQDYNSCL</sequence>
<accession>A0A2R6PU37</accession>
<organism evidence="6 7">
    <name type="scientific">Actinidia chinensis var. chinensis</name>
    <name type="common">Chinese soft-hair kiwi</name>
    <dbReference type="NCBI Taxonomy" id="1590841"/>
    <lineage>
        <taxon>Eukaryota</taxon>
        <taxon>Viridiplantae</taxon>
        <taxon>Streptophyta</taxon>
        <taxon>Embryophyta</taxon>
        <taxon>Tracheophyta</taxon>
        <taxon>Spermatophyta</taxon>
        <taxon>Magnoliopsida</taxon>
        <taxon>eudicotyledons</taxon>
        <taxon>Gunneridae</taxon>
        <taxon>Pentapetalae</taxon>
        <taxon>asterids</taxon>
        <taxon>Ericales</taxon>
        <taxon>Actinidiaceae</taxon>
        <taxon>Actinidia</taxon>
    </lineage>
</organism>
<dbReference type="Proteomes" id="UP000241394">
    <property type="component" value="Chromosome LG23"/>
</dbReference>
<keyword evidence="2" id="KW-0238">DNA-binding</keyword>
<dbReference type="SUPFAM" id="SSF101941">
    <property type="entry name" value="NAC domain"/>
    <property type="match status" value="1"/>
</dbReference>
<evidence type="ECO:0000256" key="3">
    <source>
        <dbReference type="ARBA" id="ARBA00023163"/>
    </source>
</evidence>